<evidence type="ECO:0000313" key="3">
    <source>
        <dbReference type="EMBL" id="AIB15085.1"/>
    </source>
</evidence>
<dbReference type="InterPro" id="IPR045851">
    <property type="entry name" value="AMP-bd_C_sf"/>
</dbReference>
<dbReference type="Gene3D" id="3.40.50.12780">
    <property type="entry name" value="N-terminal domain of ligase-like"/>
    <property type="match status" value="1"/>
</dbReference>
<dbReference type="InterPro" id="IPR042099">
    <property type="entry name" value="ANL_N_sf"/>
</dbReference>
<feature type="domain" description="AMP-dependent ligase C-terminal" evidence="2">
    <location>
        <begin position="324"/>
        <end position="400"/>
    </location>
</feature>
<accession>A0A060DQV9</accession>
<dbReference type="Gene3D" id="3.30.300.30">
    <property type="match status" value="1"/>
</dbReference>
<dbReference type="InterPro" id="IPR000873">
    <property type="entry name" value="AMP-dep_synth/lig_dom"/>
</dbReference>
<gene>
    <name evidence="3" type="ORF">ABAZ39_24650</name>
</gene>
<dbReference type="Pfam" id="PF14535">
    <property type="entry name" value="AMP-binding_C_2"/>
    <property type="match status" value="1"/>
</dbReference>
<protein>
    <submittedName>
        <fullName evidence="3">AMP-dependent synthetase</fullName>
    </submittedName>
</protein>
<dbReference type="SUPFAM" id="SSF56801">
    <property type="entry name" value="Acetyl-CoA synthetase-like"/>
    <property type="match status" value="1"/>
</dbReference>
<geneLocation type="plasmid" evidence="3 4">
    <name>AbAZ39_p2</name>
</geneLocation>
<evidence type="ECO:0000313" key="4">
    <source>
        <dbReference type="Proteomes" id="UP000027186"/>
    </source>
</evidence>
<reference evidence="3 4" key="1">
    <citation type="journal article" date="2014" name="Genome Announc.">
        <title>Complete Genome Sequence of the Model Rhizosphere Strain Azospirillum brasilense Az39, Successfully Applied in Agriculture.</title>
        <authorList>
            <person name="Rivera D."/>
            <person name="Revale S."/>
            <person name="Molina R."/>
            <person name="Gualpa J."/>
            <person name="Puente M."/>
            <person name="Maroniche G."/>
            <person name="Paris G."/>
            <person name="Baker D."/>
            <person name="Clavijo B."/>
            <person name="McLay K."/>
            <person name="Spaepen S."/>
            <person name="Perticari A."/>
            <person name="Vazquez M."/>
            <person name="Wisniewski-Dye F."/>
            <person name="Watkins C."/>
            <person name="Martinez-Abarca F."/>
            <person name="Vanderleyden J."/>
            <person name="Cassan F."/>
        </authorList>
    </citation>
    <scope>NUCLEOTIDE SEQUENCE [LARGE SCALE GENOMIC DNA]</scope>
    <source>
        <strain evidence="3 4">Az39</strain>
        <plasmid evidence="3">AbAZ39_p2</plasmid>
    </source>
</reference>
<dbReference type="AlphaFoldDB" id="A0A060DQV9"/>
<evidence type="ECO:0000259" key="1">
    <source>
        <dbReference type="Pfam" id="PF00501"/>
    </source>
</evidence>
<proteinExistence type="predicted"/>
<dbReference type="EMBL" id="CP007795">
    <property type="protein sequence ID" value="AIB15085.1"/>
    <property type="molecule type" value="Genomic_DNA"/>
</dbReference>
<dbReference type="Pfam" id="PF00501">
    <property type="entry name" value="AMP-binding"/>
    <property type="match status" value="1"/>
</dbReference>
<evidence type="ECO:0000259" key="2">
    <source>
        <dbReference type="Pfam" id="PF14535"/>
    </source>
</evidence>
<name>A0A060DQV9_9PROT</name>
<keyword evidence="3" id="KW-0614">Plasmid</keyword>
<dbReference type="KEGG" id="abq:ABAZ39_24650"/>
<dbReference type="InterPro" id="IPR028154">
    <property type="entry name" value="AMP-dep_Lig_C"/>
</dbReference>
<organism evidence="3 4">
    <name type="scientific">Azospirillum argentinense</name>
    <dbReference type="NCBI Taxonomy" id="2970906"/>
    <lineage>
        <taxon>Bacteria</taxon>
        <taxon>Pseudomonadati</taxon>
        <taxon>Pseudomonadota</taxon>
        <taxon>Alphaproteobacteria</taxon>
        <taxon>Rhodospirillales</taxon>
        <taxon>Azospirillaceae</taxon>
        <taxon>Azospirillum</taxon>
    </lineage>
</organism>
<dbReference type="PANTHER" id="PTHR43845:SF1">
    <property type="entry name" value="BLR5969 PROTEIN"/>
    <property type="match status" value="1"/>
</dbReference>
<dbReference type="Proteomes" id="UP000027186">
    <property type="component" value="Plasmid AbAZ39_p2"/>
</dbReference>
<dbReference type="PANTHER" id="PTHR43845">
    <property type="entry name" value="BLR5969 PROTEIN"/>
    <property type="match status" value="1"/>
</dbReference>
<feature type="domain" description="AMP-dependent synthetase/ligase" evidence="1">
    <location>
        <begin position="139"/>
        <end position="276"/>
    </location>
</feature>
<sequence length="409" mass="43242">MSDTYDQLETRSPDRREAELFAALPAQIAHAKANAPYFTRLLADVDPAAVGDRVALAALPVTRKSDLIALQKDSPPFGGMTTVAIGRLARVFASPGPIHDPEAHGTDPWRTARALYASGIRGGDLVQNCFAYHLTPAGSMFETGAHALGCAVIPAGVGNTEMQAQVAAHLKPRAYIGTPDFLKIILEKGDELGLDLSSIAIGHLTGGPFLPDARAYYEGRGIAAYQSYGTADLGLVAYETTARAGLVVEEGVIVEIVRPGTGDPVPAGEVGEVVVTTFNQAYPLVRFATGDLSAVLPGESPCGRTNMRLKGWMGRADQTTKVKGMFVHPQQIAEVLRRHPQIGKARLVVGRQDANDTMTLRCESPESGEALAASVRETLAAVTKLKGVVEFAAPGSLPNDGKVIEDARA</sequence>
<dbReference type="RefSeq" id="WP_040136426.1">
    <property type="nucleotide sequence ID" value="NZ_CP007795.1"/>
</dbReference>